<name>A0ABV3C7N9_9ACTN</name>
<evidence type="ECO:0000313" key="1">
    <source>
        <dbReference type="EMBL" id="MEU7070786.1"/>
    </source>
</evidence>
<sequence>MTAEGNHYGDRVNMIGGTGNQGIVHHHAPQPQPTLEEALRTVVTLMGQLRAEVPSEDRGSFDDALPVLAADEAVTAPPERRRALLTVAGIAAMLGTVGTPLLGSARAALELLGVGG</sequence>
<accession>A0ABV3C7N9</accession>
<reference evidence="1 2" key="1">
    <citation type="submission" date="2024-06" db="EMBL/GenBank/DDBJ databases">
        <title>The Natural Products Discovery Center: Release of the First 8490 Sequenced Strains for Exploring Actinobacteria Biosynthetic Diversity.</title>
        <authorList>
            <person name="Kalkreuter E."/>
            <person name="Kautsar S.A."/>
            <person name="Yang D."/>
            <person name="Bader C.D."/>
            <person name="Teijaro C.N."/>
            <person name="Fluegel L."/>
            <person name="Davis C.M."/>
            <person name="Simpson J.R."/>
            <person name="Lauterbach L."/>
            <person name="Steele A.D."/>
            <person name="Gui C."/>
            <person name="Meng S."/>
            <person name="Li G."/>
            <person name="Viehrig K."/>
            <person name="Ye F."/>
            <person name="Su P."/>
            <person name="Kiefer A.F."/>
            <person name="Nichols A."/>
            <person name="Cepeda A.J."/>
            <person name="Yan W."/>
            <person name="Fan B."/>
            <person name="Jiang Y."/>
            <person name="Adhikari A."/>
            <person name="Zheng C.-J."/>
            <person name="Schuster L."/>
            <person name="Cowan T.M."/>
            <person name="Smanski M.J."/>
            <person name="Chevrette M.G."/>
            <person name="De Carvalho L.P.S."/>
            <person name="Shen B."/>
        </authorList>
    </citation>
    <scope>NUCLEOTIDE SEQUENCE [LARGE SCALE GENOMIC DNA]</scope>
    <source>
        <strain evidence="1 2">NPDC045974</strain>
    </source>
</reference>
<comment type="caution">
    <text evidence="1">The sequence shown here is derived from an EMBL/GenBank/DDBJ whole genome shotgun (WGS) entry which is preliminary data.</text>
</comment>
<evidence type="ECO:0000313" key="2">
    <source>
        <dbReference type="Proteomes" id="UP001551329"/>
    </source>
</evidence>
<dbReference type="EMBL" id="JBEZAE010000005">
    <property type="protein sequence ID" value="MEU7070786.1"/>
    <property type="molecule type" value="Genomic_DNA"/>
</dbReference>
<gene>
    <name evidence="1" type="ORF">AB0A88_11660</name>
</gene>
<organism evidence="1 2">
    <name type="scientific">Streptomyces narbonensis</name>
    <dbReference type="NCBI Taxonomy" id="67333"/>
    <lineage>
        <taxon>Bacteria</taxon>
        <taxon>Bacillati</taxon>
        <taxon>Actinomycetota</taxon>
        <taxon>Actinomycetes</taxon>
        <taxon>Kitasatosporales</taxon>
        <taxon>Streptomycetaceae</taxon>
        <taxon>Streptomyces</taxon>
    </lineage>
</organism>
<protein>
    <submittedName>
        <fullName evidence="1">Uncharacterized protein</fullName>
    </submittedName>
</protein>
<keyword evidence="2" id="KW-1185">Reference proteome</keyword>
<proteinExistence type="predicted"/>
<dbReference type="Proteomes" id="UP001551329">
    <property type="component" value="Unassembled WGS sequence"/>
</dbReference>
<dbReference type="RefSeq" id="WP_358471619.1">
    <property type="nucleotide sequence ID" value="NZ_JBEZAE010000005.1"/>
</dbReference>